<organism evidence="1 2">
    <name type="scientific">Eubacterium aggregans</name>
    <dbReference type="NCBI Taxonomy" id="81409"/>
    <lineage>
        <taxon>Bacteria</taxon>
        <taxon>Bacillati</taxon>
        <taxon>Bacillota</taxon>
        <taxon>Clostridia</taxon>
        <taxon>Eubacteriales</taxon>
        <taxon>Eubacteriaceae</taxon>
        <taxon>Eubacterium</taxon>
    </lineage>
</organism>
<gene>
    <name evidence="1" type="ORF">SAMN04515656_13711</name>
</gene>
<dbReference type="Proteomes" id="UP000199394">
    <property type="component" value="Unassembled WGS sequence"/>
</dbReference>
<accession>A0A1H4EEH0</accession>
<protein>
    <submittedName>
        <fullName evidence="1">Uncharacterized protein</fullName>
    </submittedName>
</protein>
<reference evidence="1 2" key="1">
    <citation type="submission" date="2016-10" db="EMBL/GenBank/DDBJ databases">
        <authorList>
            <person name="de Groot N.N."/>
        </authorList>
    </citation>
    <scope>NUCLEOTIDE SEQUENCE [LARGE SCALE GENOMIC DNA]</scope>
    <source>
        <strain evidence="1 2">SR12</strain>
    </source>
</reference>
<name>A0A1H4EEH0_9FIRM</name>
<dbReference type="EMBL" id="FNRK01000037">
    <property type="protein sequence ID" value="SEA82672.1"/>
    <property type="molecule type" value="Genomic_DNA"/>
</dbReference>
<dbReference type="STRING" id="81409.SAMN04515656_13711"/>
<keyword evidence="2" id="KW-1185">Reference proteome</keyword>
<sequence>MKKQPTIYTDNSDLYDADKAVKDFVEVHKGKLSEENSDALGDLLDRRAAAISNVLGVKVSSVVDHKKK</sequence>
<dbReference type="AlphaFoldDB" id="A0A1H4EEH0"/>
<dbReference type="RefSeq" id="WP_090309782.1">
    <property type="nucleotide sequence ID" value="NZ_FNRK01000037.1"/>
</dbReference>
<evidence type="ECO:0000313" key="1">
    <source>
        <dbReference type="EMBL" id="SEA82672.1"/>
    </source>
</evidence>
<evidence type="ECO:0000313" key="2">
    <source>
        <dbReference type="Proteomes" id="UP000199394"/>
    </source>
</evidence>
<proteinExistence type="predicted"/>